<accession>A0A835DTG4</accession>
<dbReference type="Gene3D" id="1.25.40.420">
    <property type="match status" value="1"/>
</dbReference>
<reference evidence="5" key="1">
    <citation type="submission" date="2020-07" db="EMBL/GenBank/DDBJ databases">
        <title>Genome sequence and genetic diversity analysis of an under-domesticated orphan crop, white fonio (Digitaria exilis).</title>
        <authorList>
            <person name="Bennetzen J.L."/>
            <person name="Chen S."/>
            <person name="Ma X."/>
            <person name="Wang X."/>
            <person name="Yssel A.E.J."/>
            <person name="Chaluvadi S.R."/>
            <person name="Johnson M."/>
            <person name="Gangashetty P."/>
            <person name="Hamidou F."/>
            <person name="Sanogo M.D."/>
            <person name="Zwaenepoel A."/>
            <person name="Wallace J."/>
            <person name="Van De Peer Y."/>
            <person name="Van Deynze A."/>
        </authorList>
    </citation>
    <scope>NUCLEOTIDE SEQUENCE</scope>
    <source>
        <tissue evidence="5">Leaves</tissue>
    </source>
</reference>
<dbReference type="Pfam" id="PF24570">
    <property type="entry name" value="BACK_BPM_SPOP"/>
    <property type="match status" value="1"/>
</dbReference>
<name>A0A835DTG4_9POAL</name>
<keyword evidence="6" id="KW-1185">Reference proteome</keyword>
<dbReference type="InterPro" id="IPR000210">
    <property type="entry name" value="BTB/POZ_dom"/>
</dbReference>
<dbReference type="InterPro" id="IPR002083">
    <property type="entry name" value="MATH/TRAF_dom"/>
</dbReference>
<dbReference type="Proteomes" id="UP000636709">
    <property type="component" value="Unassembled WGS sequence"/>
</dbReference>
<dbReference type="Gene3D" id="3.30.710.10">
    <property type="entry name" value="Potassium Channel Kv1.1, Chain A"/>
    <property type="match status" value="1"/>
</dbReference>
<feature type="domain" description="BTB" evidence="3">
    <location>
        <begin position="170"/>
        <end position="237"/>
    </location>
</feature>
<evidence type="ECO:0000259" key="3">
    <source>
        <dbReference type="PROSITE" id="PS50097"/>
    </source>
</evidence>
<sequence>MSGASMFDYFCSTHQFKLNYEETKNLAIGEDVLSGDISAGGHIWRVICFPRGEEDNKANWPNSEYLSIFLKLVSQAKDVQVIFEAFLMDRDGASPSSHTKRFVHVYKQEGSYGWPRFVERSVLEPRYVTSDGYVIITCGVKVVRNNPLDEAVPSDIGRHLGVLLDSKDGSNVSFIVGGEAFAAHRAVLAARSPVFKAQLLGSMADAKMPSITLQEIAPVTFKAMLRFMYTDVLPEGEKNDEVPTTEAFYQDLLAAADRFALERLKLLCAKRLWGDAHRWRCPELKEKCIDFFADEKNFKKAVLTDGFAQLVHKFPSILAELRDKTNDIKTEAGKRTMKPNPNRPLRPCNVLWEWSLLLVKERRLACRRRRSEFLAGG</sequence>
<dbReference type="PROSITE" id="PS50097">
    <property type="entry name" value="BTB"/>
    <property type="match status" value="1"/>
</dbReference>
<evidence type="ECO:0000259" key="4">
    <source>
        <dbReference type="PROSITE" id="PS50144"/>
    </source>
</evidence>
<evidence type="ECO:0000313" key="5">
    <source>
        <dbReference type="EMBL" id="KAF8646577.1"/>
    </source>
</evidence>
<protein>
    <submittedName>
        <fullName evidence="5">Uncharacterized protein</fullName>
    </submittedName>
</protein>
<comment type="pathway">
    <text evidence="1">Protein modification; protein ubiquitination.</text>
</comment>
<evidence type="ECO:0000256" key="2">
    <source>
        <dbReference type="ARBA" id="ARBA00010846"/>
    </source>
</evidence>
<organism evidence="5 6">
    <name type="scientific">Digitaria exilis</name>
    <dbReference type="NCBI Taxonomy" id="1010633"/>
    <lineage>
        <taxon>Eukaryota</taxon>
        <taxon>Viridiplantae</taxon>
        <taxon>Streptophyta</taxon>
        <taxon>Embryophyta</taxon>
        <taxon>Tracheophyta</taxon>
        <taxon>Spermatophyta</taxon>
        <taxon>Magnoliopsida</taxon>
        <taxon>Liliopsida</taxon>
        <taxon>Poales</taxon>
        <taxon>Poaceae</taxon>
        <taxon>PACMAD clade</taxon>
        <taxon>Panicoideae</taxon>
        <taxon>Panicodae</taxon>
        <taxon>Paniceae</taxon>
        <taxon>Anthephorinae</taxon>
        <taxon>Digitaria</taxon>
    </lineage>
</organism>
<dbReference type="InterPro" id="IPR045005">
    <property type="entry name" value="BPM1-6"/>
</dbReference>
<dbReference type="PANTHER" id="PTHR26379:SF469">
    <property type="entry name" value="MAB1"/>
    <property type="match status" value="1"/>
</dbReference>
<dbReference type="InterPro" id="IPR008974">
    <property type="entry name" value="TRAF-like"/>
</dbReference>
<dbReference type="InterPro" id="IPR056423">
    <property type="entry name" value="BACK_BPM_SPOP"/>
</dbReference>
<dbReference type="InterPro" id="IPR011333">
    <property type="entry name" value="SKP1/BTB/POZ_sf"/>
</dbReference>
<dbReference type="AlphaFoldDB" id="A0A835DTG4"/>
<dbReference type="SUPFAM" id="SSF54695">
    <property type="entry name" value="POZ domain"/>
    <property type="match status" value="1"/>
</dbReference>
<proteinExistence type="inferred from homology"/>
<dbReference type="CDD" id="cd00121">
    <property type="entry name" value="MATH"/>
    <property type="match status" value="1"/>
</dbReference>
<dbReference type="Pfam" id="PF22486">
    <property type="entry name" value="MATH_2"/>
    <property type="match status" value="1"/>
</dbReference>
<gene>
    <name evidence="5" type="ORF">HU200_065801</name>
</gene>
<dbReference type="Gene3D" id="2.60.210.10">
    <property type="entry name" value="Apoptosis, Tumor Necrosis Factor Receptor Associated Protein 2, Chain A"/>
    <property type="match status" value="1"/>
</dbReference>
<dbReference type="Pfam" id="PF00651">
    <property type="entry name" value="BTB"/>
    <property type="match status" value="1"/>
</dbReference>
<dbReference type="PANTHER" id="PTHR26379">
    <property type="entry name" value="BTB/POZ AND MATH DOMAIN-CONTAINING PROTEIN 1"/>
    <property type="match status" value="1"/>
</dbReference>
<dbReference type="PROSITE" id="PS50144">
    <property type="entry name" value="MATH"/>
    <property type="match status" value="1"/>
</dbReference>
<dbReference type="GO" id="GO:0016567">
    <property type="term" value="P:protein ubiquitination"/>
    <property type="evidence" value="ECO:0007669"/>
    <property type="project" value="InterPro"/>
</dbReference>
<comment type="caution">
    <text evidence="5">The sequence shown here is derived from an EMBL/GenBank/DDBJ whole genome shotgun (WGS) entry which is preliminary data.</text>
</comment>
<dbReference type="EMBL" id="JACEFO010002892">
    <property type="protein sequence ID" value="KAF8646577.1"/>
    <property type="molecule type" value="Genomic_DNA"/>
</dbReference>
<dbReference type="SUPFAM" id="SSF49599">
    <property type="entry name" value="TRAF domain-like"/>
    <property type="match status" value="1"/>
</dbReference>
<feature type="domain" description="MATH" evidence="4">
    <location>
        <begin position="13"/>
        <end position="140"/>
    </location>
</feature>
<evidence type="ECO:0000313" key="6">
    <source>
        <dbReference type="Proteomes" id="UP000636709"/>
    </source>
</evidence>
<evidence type="ECO:0000256" key="1">
    <source>
        <dbReference type="ARBA" id="ARBA00004906"/>
    </source>
</evidence>
<dbReference type="OrthoDB" id="6359816at2759"/>
<comment type="similarity">
    <text evidence="2">Belongs to the Tdpoz family.</text>
</comment>
<dbReference type="SMART" id="SM00225">
    <property type="entry name" value="BTB"/>
    <property type="match status" value="1"/>
</dbReference>